<dbReference type="Proteomes" id="UP000305881">
    <property type="component" value="Chromosome"/>
</dbReference>
<dbReference type="KEGG" id="mbur:EQU24_15310"/>
<organism evidence="1 2">
    <name type="scientific">Methylotuvimicrobium buryatense</name>
    <name type="common">Methylomicrobium buryatense</name>
    <dbReference type="NCBI Taxonomy" id="95641"/>
    <lineage>
        <taxon>Bacteria</taxon>
        <taxon>Pseudomonadati</taxon>
        <taxon>Pseudomonadota</taxon>
        <taxon>Gammaproteobacteria</taxon>
        <taxon>Methylococcales</taxon>
        <taxon>Methylococcaceae</taxon>
        <taxon>Methylotuvimicrobium</taxon>
    </lineage>
</organism>
<dbReference type="Gene3D" id="3.30.530.20">
    <property type="match status" value="1"/>
</dbReference>
<dbReference type="AlphaFoldDB" id="A0A4P9UPV5"/>
<accession>A0A4P9UPV5</accession>
<evidence type="ECO:0000313" key="2">
    <source>
        <dbReference type="Proteomes" id="UP000305881"/>
    </source>
</evidence>
<evidence type="ECO:0000313" key="1">
    <source>
        <dbReference type="EMBL" id="QCW83459.1"/>
    </source>
</evidence>
<protein>
    <recommendedName>
        <fullName evidence="3">Polyketide cyclase</fullName>
    </recommendedName>
</protein>
<gene>
    <name evidence="1" type="ORF">EQU24_15310</name>
</gene>
<reference evidence="2" key="1">
    <citation type="journal article" date="2019" name="J. Bacteriol.">
        <title>A Mutagenic Screen Identifies a TonB-Dependent Receptor Required for the Lanthanide Metal Switch in the Type I Methanotroph 'Methylotuvimicrobium buryatense' 5GB1C.</title>
        <authorList>
            <person name="Groom J.D."/>
            <person name="Ford S.M."/>
            <person name="Pesesky M.W."/>
            <person name="Lidstrom M.E."/>
        </authorList>
    </citation>
    <scope>NUCLEOTIDE SEQUENCE [LARGE SCALE GENOMIC DNA]</scope>
    <source>
        <strain evidence="2">5GB1C</strain>
    </source>
</reference>
<dbReference type="InterPro" id="IPR023393">
    <property type="entry name" value="START-like_dom_sf"/>
</dbReference>
<dbReference type="EMBL" id="CP035467">
    <property type="protein sequence ID" value="QCW83459.1"/>
    <property type="molecule type" value="Genomic_DNA"/>
</dbReference>
<dbReference type="OrthoDB" id="953281at2"/>
<evidence type="ECO:0008006" key="3">
    <source>
        <dbReference type="Google" id="ProtNLM"/>
    </source>
</evidence>
<dbReference type="SUPFAM" id="SSF55961">
    <property type="entry name" value="Bet v1-like"/>
    <property type="match status" value="1"/>
</dbReference>
<proteinExistence type="predicted"/>
<keyword evidence="2" id="KW-1185">Reference proteome</keyword>
<dbReference type="STRING" id="675511.GCA_000341735_04391"/>
<sequence>MFAFDLSKPLIGKAGIGLEKTVADVFDYVGFHFFDNYPKWALEVIEFEVLQEQPIGVGSRAKQVRIEQGQKVESTFEITEFVPLQTLALESVSQEFREVYTFEEDNGIDSTRLEISFELLHVDFFMRPFEKLIRVAIEEGLQNSLENIQTLLGGHYGEPEGS</sequence>
<name>A0A4P9UPV5_METBY</name>
<dbReference type="RefSeq" id="WP_017842761.1">
    <property type="nucleotide sequence ID" value="NZ_CP035467.1"/>
</dbReference>